<dbReference type="PROSITE" id="PS50089">
    <property type="entry name" value="ZF_RING_2"/>
    <property type="match status" value="1"/>
</dbReference>
<evidence type="ECO:0000313" key="14">
    <source>
        <dbReference type="Proteomes" id="UP000218231"/>
    </source>
</evidence>
<keyword evidence="14" id="KW-1185">Reference proteome</keyword>
<dbReference type="Gene3D" id="3.30.40.10">
    <property type="entry name" value="Zinc/RING finger domain, C3HC4 (zinc finger)"/>
    <property type="match status" value="1"/>
</dbReference>
<dbReference type="InterPro" id="IPR044066">
    <property type="entry name" value="TRIAD_supradom"/>
</dbReference>
<keyword evidence="5" id="KW-0479">Metal-binding</keyword>
<dbReference type="EMBL" id="LIAE01010271">
    <property type="protein sequence ID" value="PAV64181.1"/>
    <property type="molecule type" value="Genomic_DNA"/>
</dbReference>
<evidence type="ECO:0000256" key="6">
    <source>
        <dbReference type="ARBA" id="ARBA00022737"/>
    </source>
</evidence>
<feature type="domain" description="RING-type" evidence="11">
    <location>
        <begin position="251"/>
        <end position="293"/>
    </location>
</feature>
<dbReference type="InterPro" id="IPR002867">
    <property type="entry name" value="IBR_dom"/>
</dbReference>
<evidence type="ECO:0000256" key="10">
    <source>
        <dbReference type="PROSITE-ProRule" id="PRU00175"/>
    </source>
</evidence>
<dbReference type="Pfam" id="PF21235">
    <property type="entry name" value="UBA_ARI1"/>
    <property type="match status" value="1"/>
</dbReference>
<evidence type="ECO:0000259" key="12">
    <source>
        <dbReference type="PROSITE" id="PS51873"/>
    </source>
</evidence>
<dbReference type="STRING" id="2018661.A0A2A2JRC5"/>
<dbReference type="Proteomes" id="UP000218231">
    <property type="component" value="Unassembled WGS sequence"/>
</dbReference>
<keyword evidence="6" id="KW-0677">Repeat</keyword>
<dbReference type="GO" id="GO:0016567">
    <property type="term" value="P:protein ubiquitination"/>
    <property type="evidence" value="ECO:0007669"/>
    <property type="project" value="InterPro"/>
</dbReference>
<evidence type="ECO:0000256" key="4">
    <source>
        <dbReference type="ARBA" id="ARBA00022679"/>
    </source>
</evidence>
<dbReference type="EC" id="2.3.2.31" evidence="3"/>
<proteinExistence type="inferred from homology"/>
<comment type="catalytic activity">
    <reaction evidence="1">
        <text>[E2 ubiquitin-conjugating enzyme]-S-ubiquitinyl-L-cysteine + [acceptor protein]-L-lysine = [E2 ubiquitin-conjugating enzyme]-L-cysteine + [acceptor protein]-N(6)-ubiquitinyl-L-lysine.</text>
        <dbReference type="EC" id="2.3.2.31"/>
    </reaction>
</comment>
<feature type="domain" description="RING-type" evidence="12">
    <location>
        <begin position="93"/>
        <end position="297"/>
    </location>
</feature>
<keyword evidence="7 10" id="KW-0863">Zinc-finger</keyword>
<reference evidence="13 14" key="1">
    <citation type="journal article" date="2017" name="Curr. Biol.">
        <title>Genome architecture and evolution of a unichromosomal asexual nematode.</title>
        <authorList>
            <person name="Fradin H."/>
            <person name="Zegar C."/>
            <person name="Gutwein M."/>
            <person name="Lucas J."/>
            <person name="Kovtun M."/>
            <person name="Corcoran D."/>
            <person name="Baugh L.R."/>
            <person name="Kiontke K."/>
            <person name="Gunsalus K."/>
            <person name="Fitch D.H."/>
            <person name="Piano F."/>
        </authorList>
    </citation>
    <scope>NUCLEOTIDE SEQUENCE [LARGE SCALE GENOMIC DNA]</scope>
    <source>
        <strain evidence="13">PF1309</strain>
    </source>
</reference>
<accession>A0A2A2JRC5</accession>
<dbReference type="GO" id="GO:0061630">
    <property type="term" value="F:ubiquitin protein ligase activity"/>
    <property type="evidence" value="ECO:0007669"/>
    <property type="project" value="UniProtKB-EC"/>
</dbReference>
<dbReference type="FunFam" id="1.20.120.1750:FF:000007">
    <property type="entry name" value="RBR-type E3 ubiquitin transferase"/>
    <property type="match status" value="1"/>
</dbReference>
<comment type="similarity">
    <text evidence="2">Belongs to the RBR family. Ariadne subfamily.</text>
</comment>
<organism evidence="13 14">
    <name type="scientific">Diploscapter pachys</name>
    <dbReference type="NCBI Taxonomy" id="2018661"/>
    <lineage>
        <taxon>Eukaryota</taxon>
        <taxon>Metazoa</taxon>
        <taxon>Ecdysozoa</taxon>
        <taxon>Nematoda</taxon>
        <taxon>Chromadorea</taxon>
        <taxon>Rhabditida</taxon>
        <taxon>Rhabditina</taxon>
        <taxon>Rhabditomorpha</taxon>
        <taxon>Rhabditoidea</taxon>
        <taxon>Rhabditidae</taxon>
        <taxon>Diploscapter</taxon>
    </lineage>
</organism>
<dbReference type="OrthoDB" id="10009520at2759"/>
<dbReference type="PROSITE" id="PS00518">
    <property type="entry name" value="ZF_RING_1"/>
    <property type="match status" value="1"/>
</dbReference>
<comment type="caution">
    <text evidence="13">The sequence shown here is derived from an EMBL/GenBank/DDBJ whole genome shotgun (WGS) entry which is preliminary data.</text>
</comment>
<evidence type="ECO:0000256" key="7">
    <source>
        <dbReference type="ARBA" id="ARBA00022771"/>
    </source>
</evidence>
<keyword evidence="8" id="KW-0833">Ubl conjugation pathway</keyword>
<dbReference type="PANTHER" id="PTHR11685">
    <property type="entry name" value="RBR FAMILY RING FINGER AND IBR DOMAIN-CONTAINING"/>
    <property type="match status" value="1"/>
</dbReference>
<keyword evidence="9" id="KW-0862">Zinc</keyword>
<dbReference type="InterPro" id="IPR031127">
    <property type="entry name" value="E3_UB_ligase_RBR"/>
</dbReference>
<dbReference type="PROSITE" id="PS51873">
    <property type="entry name" value="TRIAD"/>
    <property type="match status" value="1"/>
</dbReference>
<keyword evidence="4" id="KW-0808">Transferase</keyword>
<evidence type="ECO:0000256" key="5">
    <source>
        <dbReference type="ARBA" id="ARBA00022723"/>
    </source>
</evidence>
<evidence type="ECO:0000313" key="13">
    <source>
        <dbReference type="EMBL" id="PAV64181.1"/>
    </source>
</evidence>
<dbReference type="SMART" id="SM00647">
    <property type="entry name" value="IBR"/>
    <property type="match status" value="2"/>
</dbReference>
<dbReference type="Pfam" id="PF22191">
    <property type="entry name" value="IBR_1"/>
    <property type="match status" value="1"/>
</dbReference>
<gene>
    <name evidence="13" type="ORF">WR25_24533</name>
</gene>
<name>A0A2A2JRC5_9BILA</name>
<evidence type="ECO:0000256" key="1">
    <source>
        <dbReference type="ARBA" id="ARBA00001798"/>
    </source>
</evidence>
<dbReference type="InterPro" id="IPR045840">
    <property type="entry name" value="Ariadne"/>
</dbReference>
<dbReference type="Pfam" id="PF01485">
    <property type="entry name" value="IBR"/>
    <property type="match status" value="1"/>
</dbReference>
<dbReference type="InterPro" id="IPR017907">
    <property type="entry name" value="Znf_RING_CS"/>
</dbReference>
<evidence type="ECO:0000259" key="11">
    <source>
        <dbReference type="PROSITE" id="PS50089"/>
    </source>
</evidence>
<dbReference type="Pfam" id="PF19422">
    <property type="entry name" value="Ariadne"/>
    <property type="match status" value="1"/>
</dbReference>
<protein>
    <recommendedName>
        <fullName evidence="3">RBR-type E3 ubiquitin transferase</fullName>
        <ecNumber evidence="3">2.3.2.31</ecNumber>
    </recommendedName>
</protein>
<evidence type="ECO:0000256" key="3">
    <source>
        <dbReference type="ARBA" id="ARBA00012251"/>
    </source>
</evidence>
<dbReference type="Gene3D" id="1.20.120.1750">
    <property type="match status" value="1"/>
</dbReference>
<dbReference type="InterPro" id="IPR013083">
    <property type="entry name" value="Znf_RING/FYVE/PHD"/>
</dbReference>
<evidence type="ECO:0000256" key="2">
    <source>
        <dbReference type="ARBA" id="ARBA00005884"/>
    </source>
</evidence>
<dbReference type="SUPFAM" id="SSF57850">
    <property type="entry name" value="RING/U-box"/>
    <property type="match status" value="3"/>
</dbReference>
<evidence type="ECO:0000256" key="9">
    <source>
        <dbReference type="ARBA" id="ARBA00022833"/>
    </source>
</evidence>
<evidence type="ECO:0000256" key="8">
    <source>
        <dbReference type="ARBA" id="ARBA00022786"/>
    </source>
</evidence>
<dbReference type="InterPro" id="IPR001841">
    <property type="entry name" value="Znf_RING"/>
</dbReference>
<dbReference type="FunFam" id="3.30.40.10:FF:000019">
    <property type="entry name" value="RBR-type E3 ubiquitin transferase"/>
    <property type="match status" value="1"/>
</dbReference>
<dbReference type="InterPro" id="IPR048962">
    <property type="entry name" value="ARIH1-like_UBL"/>
</dbReference>
<dbReference type="GO" id="GO:0008270">
    <property type="term" value="F:zinc ion binding"/>
    <property type="evidence" value="ECO:0007669"/>
    <property type="project" value="UniProtKB-KW"/>
</dbReference>
<sequence length="464" mass="54192">MHLSSEDGYFELECETMDECDLIKSMEFAIQQLQDVIEIAPGMCRILLNRYNWNVDKLLENYYSSPELDAEVFLRKARLLPAEDMIVSDGGPLEGDCDICLEAGQLDGLACGHTACSECWKGYLNEKIREGQSEIECMASDCDLLIDDQKILLHITDQRVVDLLRRQQINSYVEHNSRLRWCPTQGCEKAVKIREFGHGVVRCMACKNRFCFGCGFEIHEPLDCELLRIWLKKCKDDSETQNWLIANTKDCPKCGAAIEKNGGCNRMVCKKCNHEFCWSCMQKWDVHGYTIACNKFDDSKDKDATNGIQKSRAALRRYLHYFNRFSNHRNSMRLETKLKEAIENKMVYLQQHSMSWIEVQFLEQAVEVLRECRRTLMYSYGFAYYLTKESNYSLMFEDNQSDLEMATEQLSDILERKTEEEDKIIHLKQIIQDKMNYVNRRRLIILEYCRNGVDSGELEFNVQI</sequence>
<dbReference type="AlphaFoldDB" id="A0A2A2JRC5"/>